<dbReference type="SUPFAM" id="SSF51658">
    <property type="entry name" value="Xylose isomerase-like"/>
    <property type="match status" value="1"/>
</dbReference>
<dbReference type="KEGG" id="gph:GEMMAAP_06065"/>
<dbReference type="Gene3D" id="3.20.20.150">
    <property type="entry name" value="Divalent-metal-dependent TIM barrel enzymes"/>
    <property type="match status" value="1"/>
</dbReference>
<evidence type="ECO:0000256" key="1">
    <source>
        <dbReference type="SAM" id="SignalP"/>
    </source>
</evidence>
<dbReference type="Pfam" id="PF01261">
    <property type="entry name" value="AP_endonuc_2"/>
    <property type="match status" value="1"/>
</dbReference>
<evidence type="ECO:0000313" key="4">
    <source>
        <dbReference type="Proteomes" id="UP000076404"/>
    </source>
</evidence>
<keyword evidence="1" id="KW-0732">Signal</keyword>
<feature type="chain" id="PRO_5007507037" description="Xylose isomerase-like TIM barrel domain-containing protein" evidence="1">
    <location>
        <begin position="22"/>
        <end position="278"/>
    </location>
</feature>
<evidence type="ECO:0000313" key="3">
    <source>
        <dbReference type="EMBL" id="AMW06600.1"/>
    </source>
</evidence>
<evidence type="ECO:0000259" key="2">
    <source>
        <dbReference type="Pfam" id="PF01261"/>
    </source>
</evidence>
<dbReference type="InterPro" id="IPR013022">
    <property type="entry name" value="Xyl_isomerase-like_TIM-brl"/>
</dbReference>
<keyword evidence="4" id="KW-1185">Reference proteome</keyword>
<dbReference type="PANTHER" id="PTHR12110">
    <property type="entry name" value="HYDROXYPYRUVATE ISOMERASE"/>
    <property type="match status" value="1"/>
</dbReference>
<dbReference type="STRING" id="1379270.GEMMAAP_06065"/>
<dbReference type="PANTHER" id="PTHR12110:SF41">
    <property type="entry name" value="INOSOSE DEHYDRATASE"/>
    <property type="match status" value="1"/>
</dbReference>
<dbReference type="EMBL" id="CP011454">
    <property type="protein sequence ID" value="AMW06600.1"/>
    <property type="molecule type" value="Genomic_DNA"/>
</dbReference>
<reference evidence="3 4" key="1">
    <citation type="journal article" date="2014" name="Proc. Natl. Acad. Sci. U.S.A.">
        <title>Functional type 2 photosynthetic reaction centers found in the rare bacterial phylum Gemmatimonadetes.</title>
        <authorList>
            <person name="Zeng Y."/>
            <person name="Feng F."/>
            <person name="Medova H."/>
            <person name="Dean J."/>
            <person name="Koblizek M."/>
        </authorList>
    </citation>
    <scope>NUCLEOTIDE SEQUENCE [LARGE SCALE GENOMIC DNA]</scope>
    <source>
        <strain evidence="3 4">AP64</strain>
    </source>
</reference>
<accession>A0A143BQ23</accession>
<proteinExistence type="predicted"/>
<dbReference type="eggNOG" id="COG1082">
    <property type="taxonomic scope" value="Bacteria"/>
</dbReference>
<reference evidence="3 4" key="2">
    <citation type="journal article" date="2016" name="Environ. Microbiol. Rep.">
        <title>Metagenomic evidence for the presence of phototrophic Gemmatimonadetes bacteria in diverse environments.</title>
        <authorList>
            <person name="Zeng Y."/>
            <person name="Baumbach J."/>
            <person name="Barbosa E.G."/>
            <person name="Azevedo V."/>
            <person name="Zhang C."/>
            <person name="Koblizek M."/>
        </authorList>
    </citation>
    <scope>NUCLEOTIDE SEQUENCE [LARGE SCALE GENOMIC DNA]</scope>
    <source>
        <strain evidence="3 4">AP64</strain>
    </source>
</reference>
<dbReference type="InterPro" id="IPR036237">
    <property type="entry name" value="Xyl_isomerase-like_sf"/>
</dbReference>
<sequence length="278" mass="30134">MLRLLATGVAGSALLPHLARAAGALEGGAVPRIDRMGLQMYTVRAALSKDIEGTIAAIAKAGITELEFFNGFGKDVTWWQALLKQHGLTAPSAHEALPKTDDAWKPIFDRAHGMGHKLVIVPFVGDDYRGSKANWQRLADRLNAGATLAKAAGLQFAYHNHDFEFTPVDGTTGYEVITAQTDKDLVKLELDLYWTVKAGQDPLAIMKRWPGRIVAVHVKDAGPAPERKMLEVGAGTIDFKTILATGRKQGLKHWFIEHDNPTDPIASITASAKALKAL</sequence>
<protein>
    <recommendedName>
        <fullName evidence="2">Xylose isomerase-like TIM barrel domain-containing protein</fullName>
    </recommendedName>
</protein>
<gene>
    <name evidence="3" type="ORF">GEMMAAP_06065</name>
</gene>
<dbReference type="InterPro" id="IPR050312">
    <property type="entry name" value="IolE/XylAMocC-like"/>
</dbReference>
<dbReference type="AlphaFoldDB" id="A0A143BQ23"/>
<organism evidence="3 4">
    <name type="scientific">Gemmatimonas phototrophica</name>
    <dbReference type="NCBI Taxonomy" id="1379270"/>
    <lineage>
        <taxon>Bacteria</taxon>
        <taxon>Pseudomonadati</taxon>
        <taxon>Gemmatimonadota</taxon>
        <taxon>Gemmatimonadia</taxon>
        <taxon>Gemmatimonadales</taxon>
        <taxon>Gemmatimonadaceae</taxon>
        <taxon>Gemmatimonas</taxon>
    </lineage>
</organism>
<dbReference type="Proteomes" id="UP000076404">
    <property type="component" value="Chromosome"/>
</dbReference>
<feature type="domain" description="Xylose isomerase-like TIM barrel" evidence="2">
    <location>
        <begin position="56"/>
        <end position="276"/>
    </location>
</feature>
<feature type="signal peptide" evidence="1">
    <location>
        <begin position="1"/>
        <end position="21"/>
    </location>
</feature>
<name>A0A143BQ23_9BACT</name>